<dbReference type="Pfam" id="PF12857">
    <property type="entry name" value="TOBE_3"/>
    <property type="match status" value="1"/>
</dbReference>
<proteinExistence type="predicted"/>
<evidence type="ECO:0000256" key="8">
    <source>
        <dbReference type="ARBA" id="ARBA00052482"/>
    </source>
</evidence>
<dbReference type="EC" id="7.6.2.9" evidence="10"/>
<name>A0A060LZL6_9BACI</name>
<dbReference type="OrthoDB" id="9802264at2"/>
<dbReference type="PATRIC" id="fig|1246626.3.peg.659"/>
<accession>A0A060LZL6</accession>
<evidence type="ECO:0000259" key="12">
    <source>
        <dbReference type="PROSITE" id="PS50893"/>
    </source>
</evidence>
<comment type="subunit">
    <text evidence="9">The complex is composed of two ATP-binding proteins (OpuCA), two transmembrane proteins (OpuCB and OpuCD) and a solute-binding protein (OpuCC).</text>
</comment>
<reference evidence="13 14" key="1">
    <citation type="journal article" date="2014" name="Gene">
        <title>A comparative genomic analysis of the alkalitolerant soil bacterium Bacillus lehensis G1.</title>
        <authorList>
            <person name="Noor Y.M."/>
            <person name="Samsulrizal N.H."/>
            <person name="Jema'on N.A."/>
            <person name="Low K.O."/>
            <person name="Ramli A.N."/>
            <person name="Alias N.I."/>
            <person name="Damis S.I."/>
            <person name="Fuzi S.F."/>
            <person name="Isa M.N."/>
            <person name="Murad A.M."/>
            <person name="Raih M.F."/>
            <person name="Bakar F.D."/>
            <person name="Najimudin N."/>
            <person name="Mahadi N.M."/>
            <person name="Illias R.M."/>
        </authorList>
    </citation>
    <scope>NUCLEOTIDE SEQUENCE [LARGE SCALE GENOMIC DNA]</scope>
    <source>
        <strain evidence="13 14">G1</strain>
    </source>
</reference>
<dbReference type="RefSeq" id="WP_038477115.1">
    <property type="nucleotide sequence ID" value="NZ_CP003923.1"/>
</dbReference>
<keyword evidence="3" id="KW-0547">Nucleotide-binding</keyword>
<comment type="catalytic activity">
    <reaction evidence="8">
        <text>a quaternary ammonium(out) + ATP + H2O = a quaternary ammonium(in) + ADP + phosphate + H(+)</text>
        <dbReference type="Rhea" id="RHEA:11036"/>
        <dbReference type="ChEBI" id="CHEBI:15377"/>
        <dbReference type="ChEBI" id="CHEBI:15378"/>
        <dbReference type="ChEBI" id="CHEBI:30616"/>
        <dbReference type="ChEBI" id="CHEBI:35267"/>
        <dbReference type="ChEBI" id="CHEBI:43474"/>
        <dbReference type="ChEBI" id="CHEBI:456216"/>
        <dbReference type="EC" id="7.6.2.9"/>
    </reaction>
</comment>
<dbReference type="HOGENOM" id="CLU_000604_1_1_9"/>
<dbReference type="PANTHER" id="PTHR42781">
    <property type="entry name" value="SPERMIDINE/PUTRESCINE IMPORT ATP-BINDING PROTEIN POTA"/>
    <property type="match status" value="1"/>
</dbReference>
<dbReference type="Proteomes" id="UP000027142">
    <property type="component" value="Chromosome"/>
</dbReference>
<dbReference type="EMBL" id="CP003923">
    <property type="protein sequence ID" value="AIC93269.1"/>
    <property type="molecule type" value="Genomic_DNA"/>
</dbReference>
<dbReference type="InterPro" id="IPR017871">
    <property type="entry name" value="ABC_transporter-like_CS"/>
</dbReference>
<evidence type="ECO:0000256" key="5">
    <source>
        <dbReference type="ARBA" id="ARBA00022967"/>
    </source>
</evidence>
<dbReference type="InterPro" id="IPR027417">
    <property type="entry name" value="P-loop_NTPase"/>
</dbReference>
<dbReference type="eggNOG" id="COG1118">
    <property type="taxonomic scope" value="Bacteria"/>
</dbReference>
<dbReference type="Pfam" id="PF00005">
    <property type="entry name" value="ABC_tran"/>
    <property type="match status" value="1"/>
</dbReference>
<dbReference type="InterPro" id="IPR050093">
    <property type="entry name" value="ABC_SmlMolc_Importer"/>
</dbReference>
<organism evidence="13 14">
    <name type="scientific">Shouchella lehensis G1</name>
    <dbReference type="NCBI Taxonomy" id="1246626"/>
    <lineage>
        <taxon>Bacteria</taxon>
        <taxon>Bacillati</taxon>
        <taxon>Bacillota</taxon>
        <taxon>Bacilli</taxon>
        <taxon>Bacillales</taxon>
        <taxon>Bacillaceae</taxon>
        <taxon>Shouchella</taxon>
    </lineage>
</organism>
<dbReference type="InterPro" id="IPR008995">
    <property type="entry name" value="Mo/tungstate-bd_C_term_dom"/>
</dbReference>
<dbReference type="FunFam" id="3.40.50.300:FF:000425">
    <property type="entry name" value="Probable ABC transporter, ATP-binding subunit"/>
    <property type="match status" value="1"/>
</dbReference>
<dbReference type="KEGG" id="ble:BleG1_0661"/>
<dbReference type="STRING" id="1246626.BleG1_0661"/>
<keyword evidence="4 13" id="KW-0067">ATP-binding</keyword>
<dbReference type="PROSITE" id="PS00211">
    <property type="entry name" value="ABC_TRANSPORTER_1"/>
    <property type="match status" value="1"/>
</dbReference>
<protein>
    <recommendedName>
        <fullName evidence="11">Carnitine transport ATP-binding protein OpuCA</fullName>
        <ecNumber evidence="10">7.6.2.9</ecNumber>
    </recommendedName>
</protein>
<dbReference type="InterPro" id="IPR003593">
    <property type="entry name" value="AAA+_ATPase"/>
</dbReference>
<dbReference type="SUPFAM" id="SSF50331">
    <property type="entry name" value="MOP-like"/>
    <property type="match status" value="1"/>
</dbReference>
<feature type="domain" description="ABC transporter" evidence="12">
    <location>
        <begin position="3"/>
        <end position="237"/>
    </location>
</feature>
<dbReference type="GO" id="GO:0016887">
    <property type="term" value="F:ATP hydrolysis activity"/>
    <property type="evidence" value="ECO:0007669"/>
    <property type="project" value="InterPro"/>
</dbReference>
<evidence type="ECO:0000256" key="2">
    <source>
        <dbReference type="ARBA" id="ARBA00022475"/>
    </source>
</evidence>
<keyword evidence="6" id="KW-0764">Sulfate transport</keyword>
<evidence type="ECO:0000256" key="10">
    <source>
        <dbReference type="ARBA" id="ARBA00066388"/>
    </source>
</evidence>
<dbReference type="GO" id="GO:0015418">
    <property type="term" value="F:ABC-type quaternary ammonium compound transporting activity"/>
    <property type="evidence" value="ECO:0007669"/>
    <property type="project" value="UniProtKB-EC"/>
</dbReference>
<keyword evidence="7" id="KW-0472">Membrane</keyword>
<dbReference type="NCBIfam" id="TIGR00968">
    <property type="entry name" value="3a0106s01"/>
    <property type="match status" value="1"/>
</dbReference>
<evidence type="ECO:0000256" key="1">
    <source>
        <dbReference type="ARBA" id="ARBA00022448"/>
    </source>
</evidence>
<dbReference type="PROSITE" id="PS50893">
    <property type="entry name" value="ABC_TRANSPORTER_2"/>
    <property type="match status" value="1"/>
</dbReference>
<dbReference type="InterPro" id="IPR005666">
    <property type="entry name" value="Sulph_transpt1"/>
</dbReference>
<keyword evidence="5" id="KW-1278">Translocase</keyword>
<dbReference type="InterPro" id="IPR003439">
    <property type="entry name" value="ABC_transporter-like_ATP-bd"/>
</dbReference>
<evidence type="ECO:0000256" key="6">
    <source>
        <dbReference type="ARBA" id="ARBA00023032"/>
    </source>
</evidence>
<dbReference type="GO" id="GO:0005524">
    <property type="term" value="F:ATP binding"/>
    <property type="evidence" value="ECO:0007669"/>
    <property type="project" value="UniProtKB-KW"/>
</dbReference>
<evidence type="ECO:0000256" key="7">
    <source>
        <dbReference type="ARBA" id="ARBA00023136"/>
    </source>
</evidence>
<evidence type="ECO:0000313" key="13">
    <source>
        <dbReference type="EMBL" id="AIC93269.1"/>
    </source>
</evidence>
<keyword evidence="2" id="KW-1003">Cell membrane</keyword>
<gene>
    <name evidence="13" type="ORF">BleG1_0661</name>
</gene>
<keyword evidence="1" id="KW-0813">Transport</keyword>
<dbReference type="GO" id="GO:0015419">
    <property type="term" value="F:ABC-type sulfate transporter activity"/>
    <property type="evidence" value="ECO:0007669"/>
    <property type="project" value="InterPro"/>
</dbReference>
<evidence type="ECO:0000313" key="14">
    <source>
        <dbReference type="Proteomes" id="UP000027142"/>
    </source>
</evidence>
<sequence length="355" mass="39535">MTIKMTNLYKSFGTTPILKDINLEVEQGELFALLGPSGSGKTTLLRMIAGLETTNGGEIEIKGKNVTHRSPRERKVGFVFQHYALFAHMTVSANIAYGLTVLKRSERPSKQEITKRVDELLSLVKLDGLGERYPSELSGGQRQRVALARALAINPDVLLLDEPFGALDAQVRKELRRWLRTLHKQTGITTVFVTHDQEEALDVADKVVVMRNGTIEQVGTPTYVYEEPRTPFVYEFLGNANRFSGQAKAGTLHIQGADWETASTLEEEEAIGFARPHEFSISTTYEGKADLKITITSIHPVGPIVFIEAKHEGHPEMIDIQQPKKTIVELGLQVGDTAYIRPEKIGVFHVNDYVI</sequence>
<evidence type="ECO:0000256" key="3">
    <source>
        <dbReference type="ARBA" id="ARBA00022741"/>
    </source>
</evidence>
<keyword evidence="14" id="KW-1185">Reference proteome</keyword>
<dbReference type="SUPFAM" id="SSF52540">
    <property type="entry name" value="P-loop containing nucleoside triphosphate hydrolases"/>
    <property type="match status" value="1"/>
</dbReference>
<dbReference type="SMART" id="SM00382">
    <property type="entry name" value="AAA"/>
    <property type="match status" value="1"/>
</dbReference>
<dbReference type="GO" id="GO:0043190">
    <property type="term" value="C:ATP-binding cassette (ABC) transporter complex"/>
    <property type="evidence" value="ECO:0007669"/>
    <property type="project" value="InterPro"/>
</dbReference>
<evidence type="ECO:0000256" key="11">
    <source>
        <dbReference type="ARBA" id="ARBA00070305"/>
    </source>
</evidence>
<dbReference type="PANTHER" id="PTHR42781:SF4">
    <property type="entry name" value="SPERMIDINE_PUTRESCINE IMPORT ATP-BINDING PROTEIN POTA"/>
    <property type="match status" value="1"/>
</dbReference>
<dbReference type="Gene3D" id="3.40.50.300">
    <property type="entry name" value="P-loop containing nucleotide triphosphate hydrolases"/>
    <property type="match status" value="1"/>
</dbReference>
<dbReference type="AlphaFoldDB" id="A0A060LZL6"/>
<evidence type="ECO:0000256" key="4">
    <source>
        <dbReference type="ARBA" id="ARBA00022840"/>
    </source>
</evidence>
<evidence type="ECO:0000256" key="9">
    <source>
        <dbReference type="ARBA" id="ARBA00063934"/>
    </source>
</evidence>
<dbReference type="InterPro" id="IPR024765">
    <property type="entry name" value="TOBE-like"/>
</dbReference>